<keyword evidence="4 6" id="KW-0067">ATP-binding</keyword>
<dbReference type="InterPro" id="IPR003439">
    <property type="entry name" value="ABC_transporter-like_ATP-bd"/>
</dbReference>
<proteinExistence type="inferred from homology"/>
<dbReference type="PANTHER" id="PTHR42788:SF13">
    <property type="entry name" value="ALIPHATIC SULFONATES IMPORT ATP-BINDING PROTEIN SSUB"/>
    <property type="match status" value="1"/>
</dbReference>
<dbReference type="EMBL" id="JACHOO010000003">
    <property type="protein sequence ID" value="MBB5752761.1"/>
    <property type="molecule type" value="Genomic_DNA"/>
</dbReference>
<dbReference type="RefSeq" id="WP_183854848.1">
    <property type="nucleotide sequence ID" value="NZ_JACHOO010000003.1"/>
</dbReference>
<dbReference type="GO" id="GO:0005524">
    <property type="term" value="F:ATP binding"/>
    <property type="evidence" value="ECO:0007669"/>
    <property type="project" value="UniProtKB-KW"/>
</dbReference>
<dbReference type="InterPro" id="IPR003593">
    <property type="entry name" value="AAA+_ATPase"/>
</dbReference>
<dbReference type="PANTHER" id="PTHR42788">
    <property type="entry name" value="TAURINE IMPORT ATP-BINDING PROTEIN-RELATED"/>
    <property type="match status" value="1"/>
</dbReference>
<reference evidence="6 7" key="1">
    <citation type="submission" date="2020-08" db="EMBL/GenBank/DDBJ databases">
        <title>Genomic Encyclopedia of Type Strains, Phase IV (KMG-IV): sequencing the most valuable type-strain genomes for metagenomic binning, comparative biology and taxonomic classification.</title>
        <authorList>
            <person name="Goeker M."/>
        </authorList>
    </citation>
    <scope>NUCLEOTIDE SEQUENCE [LARGE SCALE GENOMIC DNA]</scope>
    <source>
        <strain evidence="6 7">DSM 16268</strain>
    </source>
</reference>
<evidence type="ECO:0000256" key="2">
    <source>
        <dbReference type="ARBA" id="ARBA00022448"/>
    </source>
</evidence>
<name>A0A7W9CWC3_9HYPH</name>
<organism evidence="6 7">
    <name type="scientific">Prosthecomicrobium pneumaticum</name>
    <dbReference type="NCBI Taxonomy" id="81895"/>
    <lineage>
        <taxon>Bacteria</taxon>
        <taxon>Pseudomonadati</taxon>
        <taxon>Pseudomonadota</taxon>
        <taxon>Alphaproteobacteria</taxon>
        <taxon>Hyphomicrobiales</taxon>
        <taxon>Kaistiaceae</taxon>
        <taxon>Prosthecomicrobium</taxon>
    </lineage>
</organism>
<feature type="domain" description="ABC transporter" evidence="5">
    <location>
        <begin position="14"/>
        <end position="240"/>
    </location>
</feature>
<gene>
    <name evidence="6" type="ORF">GGQ63_001815</name>
</gene>
<keyword evidence="3" id="KW-0547">Nucleotide-binding</keyword>
<evidence type="ECO:0000256" key="4">
    <source>
        <dbReference type="ARBA" id="ARBA00022840"/>
    </source>
</evidence>
<keyword evidence="2" id="KW-0813">Transport</keyword>
<comment type="similarity">
    <text evidence="1">Belongs to the ABC transporter superfamily.</text>
</comment>
<dbReference type="InterPro" id="IPR027417">
    <property type="entry name" value="P-loop_NTPase"/>
</dbReference>
<dbReference type="PROSITE" id="PS50893">
    <property type="entry name" value="ABC_TRANSPORTER_2"/>
    <property type="match status" value="1"/>
</dbReference>
<dbReference type="SUPFAM" id="SSF52540">
    <property type="entry name" value="P-loop containing nucleoside triphosphate hydrolases"/>
    <property type="match status" value="1"/>
</dbReference>
<dbReference type="Proteomes" id="UP000523821">
    <property type="component" value="Unassembled WGS sequence"/>
</dbReference>
<dbReference type="PROSITE" id="PS00211">
    <property type="entry name" value="ABC_TRANSPORTER_1"/>
    <property type="match status" value="1"/>
</dbReference>
<dbReference type="AlphaFoldDB" id="A0A7W9CWC3"/>
<evidence type="ECO:0000256" key="1">
    <source>
        <dbReference type="ARBA" id="ARBA00005417"/>
    </source>
</evidence>
<keyword evidence="7" id="KW-1185">Reference proteome</keyword>
<accession>A0A7W9CWC3</accession>
<dbReference type="Pfam" id="PF00005">
    <property type="entry name" value="ABC_tran"/>
    <property type="match status" value="1"/>
</dbReference>
<sequence>MDAVDDPNAKLTVRQATKIYRTASGDLVAIDRCNLDVRAREIVSIVGPSGCGKTTLLWSMSGLHGLTAGEVRLDGKPITGPNPEIGMVFQDANLLPWRNLDSNIAFPFEIKGGKPDRAWVDHLMHRVGLDGFGAKMPRELSGGMQQRAALVRALSFKPSVLLMDEPFGALDSFTREEMNRLVEEIWMETPTTIVLITHSIEEAVFLSDRVVVMSPRPGRVASIHPVPFPRPRSIEIMTTREVFDLMTTIKLEIVGERKSLSAPKPAAPPSAALDRAAS</sequence>
<dbReference type="InterPro" id="IPR017871">
    <property type="entry name" value="ABC_transporter-like_CS"/>
</dbReference>
<evidence type="ECO:0000256" key="3">
    <source>
        <dbReference type="ARBA" id="ARBA00022741"/>
    </source>
</evidence>
<evidence type="ECO:0000259" key="5">
    <source>
        <dbReference type="PROSITE" id="PS50893"/>
    </source>
</evidence>
<dbReference type="SMART" id="SM00382">
    <property type="entry name" value="AAA"/>
    <property type="match status" value="1"/>
</dbReference>
<dbReference type="GO" id="GO:0016887">
    <property type="term" value="F:ATP hydrolysis activity"/>
    <property type="evidence" value="ECO:0007669"/>
    <property type="project" value="InterPro"/>
</dbReference>
<dbReference type="InterPro" id="IPR050166">
    <property type="entry name" value="ABC_transporter_ATP-bind"/>
</dbReference>
<dbReference type="CDD" id="cd03293">
    <property type="entry name" value="ABC_NrtD_SsuB_transporters"/>
    <property type="match status" value="1"/>
</dbReference>
<protein>
    <submittedName>
        <fullName evidence="6">NitT/TauT family transport system ATP-binding protein</fullName>
    </submittedName>
</protein>
<dbReference type="Gene3D" id="3.40.50.300">
    <property type="entry name" value="P-loop containing nucleotide triphosphate hydrolases"/>
    <property type="match status" value="1"/>
</dbReference>
<evidence type="ECO:0000313" key="6">
    <source>
        <dbReference type="EMBL" id="MBB5752761.1"/>
    </source>
</evidence>
<evidence type="ECO:0000313" key="7">
    <source>
        <dbReference type="Proteomes" id="UP000523821"/>
    </source>
</evidence>
<comment type="caution">
    <text evidence="6">The sequence shown here is derived from an EMBL/GenBank/DDBJ whole genome shotgun (WGS) entry which is preliminary data.</text>
</comment>